<accession>A0AAN7FSE0</accession>
<proteinExistence type="inferred from homology"/>
<protein>
    <recommendedName>
        <fullName evidence="6">S-protein homolog</fullName>
    </recommendedName>
</protein>
<reference evidence="7 8" key="1">
    <citation type="journal article" date="2023" name="G3 (Bethesda)">
        <title>A haplotype-resolved chromosome-scale genome for Quercus rubra L. provides insights into the genetics of adaptive traits for red oak species.</title>
        <authorList>
            <person name="Kapoor B."/>
            <person name="Jenkins J."/>
            <person name="Schmutz J."/>
            <person name="Zhebentyayeva T."/>
            <person name="Kuelheim C."/>
            <person name="Coggeshall M."/>
            <person name="Heim C."/>
            <person name="Lasky J.R."/>
            <person name="Leites L."/>
            <person name="Islam-Faridi N."/>
            <person name="Romero-Severson J."/>
            <person name="DeLeo V.L."/>
            <person name="Lucas S.M."/>
            <person name="Lazic D."/>
            <person name="Gailing O."/>
            <person name="Carlson J."/>
            <person name="Staton M."/>
        </authorList>
    </citation>
    <scope>NUCLEOTIDE SEQUENCE [LARGE SCALE GENOMIC DNA]</scope>
    <source>
        <strain evidence="7">Pseudo-F2</strain>
    </source>
</reference>
<comment type="caution">
    <text evidence="7">The sequence shown here is derived from an EMBL/GenBank/DDBJ whole genome shotgun (WGS) entry which is preliminary data.</text>
</comment>
<dbReference type="PANTHER" id="PTHR31232:SF149">
    <property type="entry name" value="S-PROTEIN HOMOLOG"/>
    <property type="match status" value="1"/>
</dbReference>
<evidence type="ECO:0000313" key="7">
    <source>
        <dbReference type="EMBL" id="KAK4596416.1"/>
    </source>
</evidence>
<evidence type="ECO:0000256" key="2">
    <source>
        <dbReference type="ARBA" id="ARBA00005581"/>
    </source>
</evidence>
<dbReference type="EMBL" id="JAXUIC010000003">
    <property type="protein sequence ID" value="KAK4596416.1"/>
    <property type="molecule type" value="Genomic_DNA"/>
</dbReference>
<dbReference type="Proteomes" id="UP001324115">
    <property type="component" value="Unassembled WGS sequence"/>
</dbReference>
<feature type="chain" id="PRO_5042666632" description="S-protein homolog" evidence="6">
    <location>
        <begin position="22"/>
        <end position="132"/>
    </location>
</feature>
<comment type="subcellular location">
    <subcellularLocation>
        <location evidence="1 6">Secreted</location>
    </subcellularLocation>
</comment>
<sequence length="132" mass="14875">MRPFNRLASMLLLSVIATCEALNITPPEVRITIINDLLNPMPIIVHCSSPAKDFGAFAIPKLGKLPFSFQPIPLLSEDVNCSVEWTGQTHNFDFYIYKRDKDRGSICCSWTVREDGPCVQVDQFGSTCYTWT</sequence>
<feature type="signal peptide" evidence="6">
    <location>
        <begin position="1"/>
        <end position="21"/>
    </location>
</feature>
<name>A0AAN7FSE0_QUERU</name>
<evidence type="ECO:0000256" key="6">
    <source>
        <dbReference type="RuleBase" id="RU367044"/>
    </source>
</evidence>
<evidence type="ECO:0000256" key="3">
    <source>
        <dbReference type="ARBA" id="ARBA00022471"/>
    </source>
</evidence>
<keyword evidence="4 6" id="KW-0964">Secreted</keyword>
<keyword evidence="5 6" id="KW-0732">Signal</keyword>
<evidence type="ECO:0000256" key="1">
    <source>
        <dbReference type="ARBA" id="ARBA00004613"/>
    </source>
</evidence>
<comment type="similarity">
    <text evidence="2 6">Belongs to the plant self-incompatibility (S1) protein family.</text>
</comment>
<keyword evidence="8" id="KW-1185">Reference proteome</keyword>
<dbReference type="PANTHER" id="PTHR31232">
    <property type="match status" value="1"/>
</dbReference>
<evidence type="ECO:0000256" key="4">
    <source>
        <dbReference type="ARBA" id="ARBA00022525"/>
    </source>
</evidence>
<gene>
    <name evidence="7" type="ORF">RGQ29_014448</name>
</gene>
<organism evidence="7 8">
    <name type="scientific">Quercus rubra</name>
    <name type="common">Northern red oak</name>
    <name type="synonym">Quercus borealis</name>
    <dbReference type="NCBI Taxonomy" id="3512"/>
    <lineage>
        <taxon>Eukaryota</taxon>
        <taxon>Viridiplantae</taxon>
        <taxon>Streptophyta</taxon>
        <taxon>Embryophyta</taxon>
        <taxon>Tracheophyta</taxon>
        <taxon>Spermatophyta</taxon>
        <taxon>Magnoliopsida</taxon>
        <taxon>eudicotyledons</taxon>
        <taxon>Gunneridae</taxon>
        <taxon>Pentapetalae</taxon>
        <taxon>rosids</taxon>
        <taxon>fabids</taxon>
        <taxon>Fagales</taxon>
        <taxon>Fagaceae</taxon>
        <taxon>Quercus</taxon>
    </lineage>
</organism>
<evidence type="ECO:0000313" key="8">
    <source>
        <dbReference type="Proteomes" id="UP001324115"/>
    </source>
</evidence>
<evidence type="ECO:0000256" key="5">
    <source>
        <dbReference type="ARBA" id="ARBA00022729"/>
    </source>
</evidence>
<dbReference type="InterPro" id="IPR010264">
    <property type="entry name" value="Self-incomp_S1"/>
</dbReference>
<dbReference type="GO" id="GO:0005576">
    <property type="term" value="C:extracellular region"/>
    <property type="evidence" value="ECO:0007669"/>
    <property type="project" value="UniProtKB-SubCell"/>
</dbReference>
<keyword evidence="3 6" id="KW-0713">Self-incompatibility</keyword>
<dbReference type="GO" id="GO:0060320">
    <property type="term" value="P:rejection of self pollen"/>
    <property type="evidence" value="ECO:0007669"/>
    <property type="project" value="UniProtKB-KW"/>
</dbReference>
<dbReference type="AlphaFoldDB" id="A0AAN7FSE0"/>
<dbReference type="Pfam" id="PF05938">
    <property type="entry name" value="Self-incomp_S1"/>
    <property type="match status" value="1"/>
</dbReference>